<dbReference type="InterPro" id="IPR036871">
    <property type="entry name" value="PX_dom_sf"/>
</dbReference>
<dbReference type="GO" id="GO:0042147">
    <property type="term" value="P:retrograde transport, endosome to Golgi"/>
    <property type="evidence" value="ECO:0007669"/>
    <property type="project" value="InterPro"/>
</dbReference>
<feature type="domain" description="PX" evidence="11">
    <location>
        <begin position="21"/>
        <end position="154"/>
    </location>
</feature>
<keyword evidence="4" id="KW-0967">Endosome</keyword>
<dbReference type="EMBL" id="MBFR01000040">
    <property type="protein sequence ID" value="PVU96132.1"/>
    <property type="molecule type" value="Genomic_DNA"/>
</dbReference>
<evidence type="ECO:0000256" key="3">
    <source>
        <dbReference type="ARBA" id="ARBA00022448"/>
    </source>
</evidence>
<dbReference type="SUPFAM" id="SSF64268">
    <property type="entry name" value="PX domain"/>
    <property type="match status" value="1"/>
</dbReference>
<evidence type="ECO:0000256" key="7">
    <source>
        <dbReference type="ARBA" id="ARBA00023121"/>
    </source>
</evidence>
<proteinExistence type="inferred from homology"/>
<dbReference type="Pfam" id="PF00787">
    <property type="entry name" value="PX"/>
    <property type="match status" value="1"/>
</dbReference>
<evidence type="ECO:0000256" key="2">
    <source>
        <dbReference type="ARBA" id="ARBA00010883"/>
    </source>
</evidence>
<reference evidence="12 13" key="1">
    <citation type="journal article" date="2018" name="MBio">
        <title>Comparative Genomics Reveals the Core Gene Toolbox for the Fungus-Insect Symbiosis.</title>
        <authorList>
            <person name="Wang Y."/>
            <person name="Stata M."/>
            <person name="Wang W."/>
            <person name="Stajich J.E."/>
            <person name="White M.M."/>
            <person name="Moncalvo J.M."/>
        </authorList>
    </citation>
    <scope>NUCLEOTIDE SEQUENCE [LARGE SCALE GENOMIC DNA]</scope>
    <source>
        <strain evidence="12 13">SWE-8-4</strain>
    </source>
</reference>
<evidence type="ECO:0000256" key="1">
    <source>
        <dbReference type="ARBA" id="ARBA00004481"/>
    </source>
</evidence>
<evidence type="ECO:0000259" key="11">
    <source>
        <dbReference type="PROSITE" id="PS50195"/>
    </source>
</evidence>
<comment type="subcellular location">
    <subcellularLocation>
        <location evidence="1">Endosome membrane</location>
        <topology evidence="1">Peripheral membrane protein</topology>
    </subcellularLocation>
</comment>
<feature type="coiled-coil region" evidence="9">
    <location>
        <begin position="13"/>
        <end position="40"/>
    </location>
</feature>
<dbReference type="InterPro" id="IPR051079">
    <property type="entry name" value="Sorting_Nexin_Autophagy"/>
</dbReference>
<dbReference type="OrthoDB" id="289314at2759"/>
<keyword evidence="9" id="KW-0175">Coiled coil</keyword>
<evidence type="ECO:0000313" key="13">
    <source>
        <dbReference type="Proteomes" id="UP000245383"/>
    </source>
</evidence>
<evidence type="ECO:0000313" key="12">
    <source>
        <dbReference type="EMBL" id="PVU96132.1"/>
    </source>
</evidence>
<dbReference type="GO" id="GO:0006914">
    <property type="term" value="P:autophagy"/>
    <property type="evidence" value="ECO:0007669"/>
    <property type="project" value="UniProtKB-KW"/>
</dbReference>
<dbReference type="GO" id="GO:0005829">
    <property type="term" value="C:cytosol"/>
    <property type="evidence" value="ECO:0007669"/>
    <property type="project" value="GOC"/>
</dbReference>
<gene>
    <name evidence="12" type="ORF">BB561_001377</name>
</gene>
<organism evidence="12 13">
    <name type="scientific">Smittium simulii</name>
    <dbReference type="NCBI Taxonomy" id="133385"/>
    <lineage>
        <taxon>Eukaryota</taxon>
        <taxon>Fungi</taxon>
        <taxon>Fungi incertae sedis</taxon>
        <taxon>Zoopagomycota</taxon>
        <taxon>Kickxellomycotina</taxon>
        <taxon>Harpellomycetes</taxon>
        <taxon>Harpellales</taxon>
        <taxon>Legeriomycetaceae</taxon>
        <taxon>Smittium</taxon>
    </lineage>
</organism>
<dbReference type="PROSITE" id="PS50195">
    <property type="entry name" value="PX"/>
    <property type="match status" value="1"/>
</dbReference>
<dbReference type="InterPro" id="IPR044106">
    <property type="entry name" value="PX_Snx41/Atg20"/>
</dbReference>
<name>A0A2T9YUW5_9FUNG</name>
<evidence type="ECO:0000256" key="9">
    <source>
        <dbReference type="SAM" id="Coils"/>
    </source>
</evidence>
<dbReference type="GO" id="GO:0010008">
    <property type="term" value="C:endosome membrane"/>
    <property type="evidence" value="ECO:0007669"/>
    <property type="project" value="UniProtKB-SubCell"/>
</dbReference>
<sequence>MKITGAHHCCNIERELYNALEKSSQEIETLQNKGIDYRKKVIYIKKTEKLVNNCSSYISYTIEFGPNTAKRRYSEFESFRKILTRMYPTFIIPIIPEKHSLAQYATERSKTKEDINIIKRRERMLGRFLGRIVEDPILSTNHIFHRFLEDGTSWSEIMHCPILSNLPNVARNSAELGSILNGLSLLEGADSEKLIDCTGQVIDISSSDLIILKSKLETGVLEYILEYTKFSQSINQVLNYRNSKYTQLENLNSKLEQKKNELKELLDVDVEILSTNDLDASEDNLNTRNSISPNTQNRKSNNFNHFSNQFKKDDMSNKYISTFSENSANNLSSVNDANSSIDLDKNRMIHNVVINTEFDPLAQFQLEQSMIWNDGIPSALPQDNYNILSNSQKRNDVNNLHDFGHKRDKNNDVSVLEESSLKSPDLHHQNVIENNNMHSEDCQNDFKSTSESLIASRSVPLGYTASSERTSSNNKYIGGSLLNKLSNSFNGIVDVNHDISRQLKISKLSENISEIETMTETINDDLVLIDESTQDSLNRFQKAKISDLKLMLLTMANTHIEFNNRCIIGWEKNLRSIKES</sequence>
<dbReference type="Gene3D" id="1.20.1270.60">
    <property type="entry name" value="Arfaptin homology (AH) domain/BAR domain"/>
    <property type="match status" value="2"/>
</dbReference>
<evidence type="ECO:0000256" key="6">
    <source>
        <dbReference type="ARBA" id="ARBA00023006"/>
    </source>
</evidence>
<keyword evidence="5" id="KW-0653">Protein transport</keyword>
<dbReference type="Proteomes" id="UP000245383">
    <property type="component" value="Unassembled WGS sequence"/>
</dbReference>
<evidence type="ECO:0000256" key="10">
    <source>
        <dbReference type="SAM" id="MobiDB-lite"/>
    </source>
</evidence>
<dbReference type="Gene3D" id="3.30.1520.10">
    <property type="entry name" value="Phox-like domain"/>
    <property type="match status" value="1"/>
</dbReference>
<keyword evidence="6" id="KW-0072">Autophagy</keyword>
<protein>
    <recommendedName>
        <fullName evidence="11">PX domain-containing protein</fullName>
    </recommendedName>
</protein>
<dbReference type="PANTHER" id="PTHR46979">
    <property type="entry name" value="SORTING NEXIN-41"/>
    <property type="match status" value="1"/>
</dbReference>
<dbReference type="GO" id="GO:0035091">
    <property type="term" value="F:phosphatidylinositol binding"/>
    <property type="evidence" value="ECO:0007669"/>
    <property type="project" value="InterPro"/>
</dbReference>
<keyword evidence="7" id="KW-0446">Lipid-binding</keyword>
<dbReference type="GO" id="GO:0015031">
    <property type="term" value="P:protein transport"/>
    <property type="evidence" value="ECO:0007669"/>
    <property type="project" value="UniProtKB-KW"/>
</dbReference>
<accession>A0A2T9YUW5</accession>
<dbReference type="STRING" id="133385.A0A2T9YUW5"/>
<keyword evidence="13" id="KW-1185">Reference proteome</keyword>
<keyword evidence="3" id="KW-0813">Transport</keyword>
<evidence type="ECO:0000256" key="8">
    <source>
        <dbReference type="ARBA" id="ARBA00023136"/>
    </source>
</evidence>
<dbReference type="AlphaFoldDB" id="A0A2T9YUW5"/>
<evidence type="ECO:0000256" key="5">
    <source>
        <dbReference type="ARBA" id="ARBA00022927"/>
    </source>
</evidence>
<feature type="coiled-coil region" evidence="9">
    <location>
        <begin position="241"/>
        <end position="268"/>
    </location>
</feature>
<dbReference type="PANTHER" id="PTHR46979:SF2">
    <property type="entry name" value="SORTING NEXIN-41"/>
    <property type="match status" value="1"/>
</dbReference>
<dbReference type="InterPro" id="IPR001683">
    <property type="entry name" value="PX_dom"/>
</dbReference>
<feature type="region of interest" description="Disordered" evidence="10">
    <location>
        <begin position="284"/>
        <end position="306"/>
    </location>
</feature>
<comment type="caution">
    <text evidence="12">The sequence shown here is derived from an EMBL/GenBank/DDBJ whole genome shotgun (WGS) entry which is preliminary data.</text>
</comment>
<evidence type="ECO:0000256" key="4">
    <source>
        <dbReference type="ARBA" id="ARBA00022753"/>
    </source>
</evidence>
<keyword evidence="8" id="KW-0472">Membrane</keyword>
<dbReference type="SMART" id="SM00312">
    <property type="entry name" value="PX"/>
    <property type="match status" value="1"/>
</dbReference>
<dbReference type="CDD" id="cd06867">
    <property type="entry name" value="PX_SNX41_42"/>
    <property type="match status" value="1"/>
</dbReference>
<comment type="similarity">
    <text evidence="2">Belongs to the sorting nexin family.</text>
</comment>
<dbReference type="InterPro" id="IPR027267">
    <property type="entry name" value="AH/BAR_dom_sf"/>
</dbReference>